<feature type="coiled-coil region" evidence="1">
    <location>
        <begin position="206"/>
        <end position="233"/>
    </location>
</feature>
<feature type="domain" description="Transposase Tn5 dimerisation" evidence="2">
    <location>
        <begin position="358"/>
        <end position="444"/>
    </location>
</feature>
<evidence type="ECO:0000259" key="3">
    <source>
        <dbReference type="Pfam" id="PF14706"/>
    </source>
</evidence>
<accession>A3IVN3</accession>
<dbReference type="InterPro" id="IPR038215">
    <property type="entry name" value="TN5-like_N_sf"/>
</dbReference>
<dbReference type="eggNOG" id="COG3385">
    <property type="taxonomic scope" value="Bacteria"/>
</dbReference>
<dbReference type="EMBL" id="AAXW01000043">
    <property type="protein sequence ID" value="EAZ89508.1"/>
    <property type="molecule type" value="Genomic_DNA"/>
</dbReference>
<keyword evidence="6" id="KW-1185">Reference proteome</keyword>
<evidence type="ECO:0000256" key="1">
    <source>
        <dbReference type="SAM" id="Coils"/>
    </source>
</evidence>
<dbReference type="NCBIfam" id="NF033590">
    <property type="entry name" value="transpos_IS4_3"/>
    <property type="match status" value="1"/>
</dbReference>
<dbReference type="SUPFAM" id="SSF53098">
    <property type="entry name" value="Ribonuclease H-like"/>
    <property type="match status" value="1"/>
</dbReference>
<reference evidence="5 6" key="1">
    <citation type="submission" date="2007-03" db="EMBL/GenBank/DDBJ databases">
        <authorList>
            <person name="Stal L."/>
            <person name="Ferriera S."/>
            <person name="Johnson J."/>
            <person name="Kravitz S."/>
            <person name="Beeson K."/>
            <person name="Sutton G."/>
            <person name="Rogers Y.-H."/>
            <person name="Friedman R."/>
            <person name="Frazier M."/>
            <person name="Venter J.C."/>
        </authorList>
    </citation>
    <scope>NUCLEOTIDE SEQUENCE [LARGE SCALE GENOMIC DNA]</scope>
    <source>
        <strain evidence="5 6">CCY0110</strain>
    </source>
</reference>
<dbReference type="EMBL" id="AAXW01000070">
    <property type="protein sequence ID" value="EAZ88693.1"/>
    <property type="molecule type" value="Genomic_DNA"/>
</dbReference>
<comment type="caution">
    <text evidence="5">The sequence shown here is derived from an EMBL/GenBank/DDBJ whole genome shotgun (WGS) entry which is preliminary data.</text>
</comment>
<name>A3IVN3_9CHRO</name>
<dbReference type="InterPro" id="IPR014737">
    <property type="entry name" value="Transposase_Tn5-like_C"/>
</dbReference>
<sequence>MKAWVEEELKFLDLGDKRLNTRLEKMLSELSEHPHETVPQAIEKPSDVQATYEFWENRHVKAEKIIEAHKKATIEKIAGEKVVLAVQDTTELEFPPKKGRRGLGSISKQGAEGLKVHNVLAVSGEGIPYGLLKQKVWARAKVRKGKGYVERKRKIEEKESFRWIESLREVQEAIPEDIELITVCDREGDIFELLAEPLREGAHLLIRAAQNRRVKTEEEIDKLFSKLEKLESMAEIAIKLRRTPRRKPRIARLQVKWTSVEIQPPLNKPEYQQMQSMKINAIVAEEIQAPKGEKAVKWVLLTTLAVNNLADAQKVLKYYTYRWLIERFHYVLKTGCGIEKLMLDKGERLEKALATYSIIASRILWLKYCAVEMPDEPADIALEEEEWQVLYCVITKKKELPSEIPTIYECVRWIGRLGGFMCRKGDGEPGVQTLWKGWQRLSDYLKMWIIIKEMQDFIRV</sequence>
<dbReference type="OrthoDB" id="139608at2"/>
<evidence type="ECO:0000313" key="6">
    <source>
        <dbReference type="Proteomes" id="UP000003781"/>
    </source>
</evidence>
<dbReference type="Gene3D" id="1.10.246.40">
    <property type="entry name" value="Tn5 transposase, domain 1"/>
    <property type="match status" value="1"/>
</dbReference>
<dbReference type="InterPro" id="IPR003201">
    <property type="entry name" value="Transposase_Tn5"/>
</dbReference>
<dbReference type="InterPro" id="IPR054836">
    <property type="entry name" value="Tn5_transposase"/>
</dbReference>
<dbReference type="PANTHER" id="PTHR37319">
    <property type="entry name" value="TRANSPOSASE"/>
    <property type="match status" value="1"/>
</dbReference>
<dbReference type="RefSeq" id="WP_008277442.1">
    <property type="nucleotide sequence ID" value="NZ_AAXW01000043.1"/>
</dbReference>
<dbReference type="InterPro" id="IPR047768">
    <property type="entry name" value="Tn5p-like"/>
</dbReference>
<proteinExistence type="predicted"/>
<gene>
    <name evidence="5" type="ORF">CY0110_01655</name>
    <name evidence="4" type="ORF">CY0110_14210</name>
</gene>
<keyword evidence="1" id="KW-0175">Coiled coil</keyword>
<evidence type="ECO:0000313" key="4">
    <source>
        <dbReference type="EMBL" id="EAZ88693.1"/>
    </source>
</evidence>
<dbReference type="InterPro" id="IPR012337">
    <property type="entry name" value="RNaseH-like_sf"/>
</dbReference>
<evidence type="ECO:0000259" key="2">
    <source>
        <dbReference type="Pfam" id="PF02281"/>
    </source>
</evidence>
<dbReference type="InterPro" id="IPR014735">
    <property type="entry name" value="Transposase_Tn5-like_N"/>
</dbReference>
<dbReference type="Gene3D" id="1.10.740.10">
    <property type="entry name" value="Transferase Inhibitor Protein From Tn5, Chain"/>
    <property type="match status" value="1"/>
</dbReference>
<dbReference type="Proteomes" id="UP000003781">
    <property type="component" value="Unassembled WGS sequence"/>
</dbReference>
<dbReference type="PANTHER" id="PTHR37319:SF1">
    <property type="entry name" value="TRANSPOSASE TN5 DIMERISATION DOMAIN-CONTAINING PROTEIN"/>
    <property type="match status" value="1"/>
</dbReference>
<dbReference type="Gene3D" id="3.90.350.10">
    <property type="entry name" value="Transposase Inhibitor Protein From Tn5, Chain A, domain 1"/>
    <property type="match status" value="1"/>
</dbReference>
<feature type="domain" description="Transposase Tn5-like N-terminal" evidence="3">
    <location>
        <begin position="1"/>
        <end position="60"/>
    </location>
</feature>
<evidence type="ECO:0000313" key="5">
    <source>
        <dbReference type="EMBL" id="EAZ89508.1"/>
    </source>
</evidence>
<dbReference type="Pfam" id="PF14706">
    <property type="entry name" value="Tnp_DNA_bind"/>
    <property type="match status" value="1"/>
</dbReference>
<protein>
    <submittedName>
        <fullName evidence="5">Putative transposase</fullName>
    </submittedName>
</protein>
<dbReference type="AlphaFoldDB" id="A3IVN3"/>
<organism evidence="5 6">
    <name type="scientific">Crocosphaera chwakensis CCY0110</name>
    <dbReference type="NCBI Taxonomy" id="391612"/>
    <lineage>
        <taxon>Bacteria</taxon>
        <taxon>Bacillati</taxon>
        <taxon>Cyanobacteriota</taxon>
        <taxon>Cyanophyceae</taxon>
        <taxon>Oscillatoriophycideae</taxon>
        <taxon>Chroococcales</taxon>
        <taxon>Aphanothecaceae</taxon>
        <taxon>Crocosphaera</taxon>
        <taxon>Crocosphaera chwakensis</taxon>
    </lineage>
</organism>
<dbReference type="Pfam" id="PF02281">
    <property type="entry name" value="Dimer_Tnp_Tn5"/>
    <property type="match status" value="1"/>
</dbReference>